<protein>
    <submittedName>
        <fullName evidence="2">Uncharacterized protein</fullName>
    </submittedName>
</protein>
<sequence length="96" mass="9672">MSEGLTTGGSIGGGMHIDVALIKDINLSFENLQKSKNLGSVVESSPVGAVARLGNALKGMKDVVALSSLTPTTALAPPQTPLGISSKVPGIMSRKG</sequence>
<dbReference type="RefSeq" id="WP_126045162.1">
    <property type="nucleotide sequence ID" value="NZ_RXFM01000095.1"/>
</dbReference>
<evidence type="ECO:0000256" key="1">
    <source>
        <dbReference type="SAM" id="MobiDB-lite"/>
    </source>
</evidence>
<organism evidence="2 3">
    <name type="scientific">Candidatus Aquarickettsia rohweri</name>
    <dbReference type="NCBI Taxonomy" id="2602574"/>
    <lineage>
        <taxon>Bacteria</taxon>
        <taxon>Pseudomonadati</taxon>
        <taxon>Pseudomonadota</taxon>
        <taxon>Alphaproteobacteria</taxon>
        <taxon>Rickettsiales</taxon>
        <taxon>Candidatus Midichloriaceae</taxon>
        <taxon>Candidatus Aquarickettsia</taxon>
    </lineage>
</organism>
<dbReference type="AlphaFoldDB" id="A0A3S0FL43"/>
<comment type="caution">
    <text evidence="2">The sequence shown here is derived from an EMBL/GenBank/DDBJ whole genome shotgun (WGS) entry which is preliminary data.</text>
</comment>
<feature type="region of interest" description="Disordered" evidence="1">
    <location>
        <begin position="77"/>
        <end position="96"/>
    </location>
</feature>
<proteinExistence type="predicted"/>
<dbReference type="EMBL" id="RXFM01000095">
    <property type="protein sequence ID" value="RST62862.1"/>
    <property type="molecule type" value="Genomic_DNA"/>
</dbReference>
<evidence type="ECO:0000313" key="3">
    <source>
        <dbReference type="Proteomes" id="UP000279470"/>
    </source>
</evidence>
<accession>A0A3S0FL43</accession>
<reference evidence="3" key="1">
    <citation type="submission" date="2018-11" db="EMBL/GenBank/DDBJ databases">
        <title>Phylogenetic, genomic, and biogeographic characterization of a novel and ubiquitous marine invertebrate-associated Rickettsiales parasite, Candidatus Marinoinvertebrata rohwerii, gen. nov., sp. nov.</title>
        <authorList>
            <person name="Klinges J.G."/>
            <person name="Rosales S.M."/>
            <person name="Mcminds R."/>
            <person name="Shaver E.C."/>
            <person name="Shantz A."/>
            <person name="Peters E.C."/>
            <person name="Burkepile D.E."/>
            <person name="Silliman B.R."/>
            <person name="Vega Thurber R.L."/>
        </authorList>
    </citation>
    <scope>NUCLEOTIDE SEQUENCE [LARGE SCALE GENOMIC DNA]</scope>
    <source>
        <strain evidence="3">a_cerv_44</strain>
    </source>
</reference>
<dbReference type="Proteomes" id="UP000279470">
    <property type="component" value="Unassembled WGS sequence"/>
</dbReference>
<name>A0A3S0FL43_9RICK</name>
<keyword evidence="3" id="KW-1185">Reference proteome</keyword>
<gene>
    <name evidence="2" type="ORF">EIC27_05915</name>
</gene>
<evidence type="ECO:0000313" key="2">
    <source>
        <dbReference type="EMBL" id="RST62862.1"/>
    </source>
</evidence>